<protein>
    <submittedName>
        <fullName evidence="1">Uncharacterized protein</fullName>
    </submittedName>
</protein>
<accession>A0A9W3XLE0</accession>
<name>A0A9W3XLE0_BACTU</name>
<dbReference type="EMBL" id="CP020002">
    <property type="protein sequence ID" value="AQY41637.1"/>
    <property type="molecule type" value="Genomic_DNA"/>
</dbReference>
<evidence type="ECO:0000313" key="2">
    <source>
        <dbReference type="Proteomes" id="UP000191057"/>
    </source>
</evidence>
<reference evidence="1 2" key="1">
    <citation type="submission" date="2017-03" db="EMBL/GenBank/DDBJ databases">
        <title>Complete genome sequence of Bacillus thuringiensis L-7601, a novel melanin producing strain.</title>
        <authorList>
            <person name="Cai J."/>
            <person name="Cao Z."/>
            <person name="Tan T."/>
        </authorList>
    </citation>
    <scope>NUCLEOTIDE SEQUENCE [LARGE SCALE GENOMIC DNA]</scope>
    <source>
        <strain evidence="1 2">L-7601</strain>
    </source>
</reference>
<dbReference type="RefSeq" id="WP_079246136.1">
    <property type="nucleotide sequence ID" value="NZ_JARSYF010000021.1"/>
</dbReference>
<proteinExistence type="predicted"/>
<dbReference type="AlphaFoldDB" id="A0A9W3XLE0"/>
<dbReference type="Proteomes" id="UP000191057">
    <property type="component" value="Chromosome"/>
</dbReference>
<gene>
    <name evidence="1" type="ORF">B4918_28455</name>
</gene>
<organism evidence="1 2">
    <name type="scientific">Bacillus thuringiensis</name>
    <dbReference type="NCBI Taxonomy" id="1428"/>
    <lineage>
        <taxon>Bacteria</taxon>
        <taxon>Bacillati</taxon>
        <taxon>Bacillota</taxon>
        <taxon>Bacilli</taxon>
        <taxon>Bacillales</taxon>
        <taxon>Bacillaceae</taxon>
        <taxon>Bacillus</taxon>
        <taxon>Bacillus cereus group</taxon>
    </lineage>
</organism>
<sequence>MTLSLPKKQYTVNKELLYSIEKLFRKEKIADHYMESIFAGINENEVKKVETAKVELIIRNLEGKEDLVLRNANHSKVFEIIGTNQRFKTTSLIIMALILGFQFQEVDDYIASNQLLTRVTQMEKILFTKNDTEVIFSLDNKAHQLLFEKTREKITLILDDVTKEFQLDSKEFQNVVTGYKNFIMEKQIVDVQFVSKGRNFVGYVHTEIRNEFIYTLDIIKKQLKEVIEKGLKEKQEGERIKTFIQTESAITYVNKAKKIIEKMPIPLEIIDTLIKLENSGGQLDVDLGMLKDREIKIINSIDQQTKDLEKSISEKNLIEKEILKIIGEINNFAEGLPITFKINGIKEQIKKFQDKWGRMYTFENLNDLYAGENGTIVPFKVTSEYFPSLTVDSISAYTDLSNTIFYVQNKLKVLSQKIREVEAVLLFNLDKLEDIDKKLKQQDLGILNLNQEMNDIKSYLQLVKQLSDHIKVEEISTVIEWVRKEGIIKKYDALVKCLERIDFKYENQSSEQLMEFLNSYERELNEIKQTHKKLFVFPKQVENLIKLPKILQDINATTNYLQIDFKGRELVNEITSASMENSVHEMVMDIFTEYMADRCGYYFEVKKNSVDVYKLKGYNFELQEFDIGLKKVSNSEGISGGTDSAMTVRSFASKVSSCKFGTMLLVDEWGDVGEALAMEVYKTFDDLETFGLGVFVKVDHNINNPKMVAVKDDVYV</sequence>
<evidence type="ECO:0000313" key="1">
    <source>
        <dbReference type="EMBL" id="AQY41637.1"/>
    </source>
</evidence>